<organism evidence="1 2">
    <name type="scientific">Sorangium cellulosum</name>
    <name type="common">Polyangium cellulosum</name>
    <dbReference type="NCBI Taxonomy" id="56"/>
    <lineage>
        <taxon>Bacteria</taxon>
        <taxon>Pseudomonadati</taxon>
        <taxon>Myxococcota</taxon>
        <taxon>Polyangia</taxon>
        <taxon>Polyangiales</taxon>
        <taxon>Polyangiaceae</taxon>
        <taxon>Sorangium</taxon>
    </lineage>
</organism>
<protein>
    <recommendedName>
        <fullName evidence="3">Lysyl oxidase-like protein</fullName>
    </recommendedName>
</protein>
<dbReference type="GO" id="GO:0005615">
    <property type="term" value="C:extracellular space"/>
    <property type="evidence" value="ECO:0007669"/>
    <property type="project" value="TreeGrafter"/>
</dbReference>
<dbReference type="PROSITE" id="PS51257">
    <property type="entry name" value="PROKAR_LIPOPROTEIN"/>
    <property type="match status" value="1"/>
</dbReference>
<dbReference type="InterPro" id="IPR050912">
    <property type="entry name" value="LOX-like_protein"/>
</dbReference>
<reference evidence="1 2" key="1">
    <citation type="submission" date="2014-02" db="EMBL/GenBank/DDBJ databases">
        <title>The small core and large imbalanced accessory genome model reveals a collaborative survival strategy of Sorangium cellulosum strains in nature.</title>
        <authorList>
            <person name="Han K."/>
            <person name="Peng R."/>
            <person name="Blom J."/>
            <person name="Li Y.-Z."/>
        </authorList>
    </citation>
    <scope>NUCLEOTIDE SEQUENCE [LARGE SCALE GENOMIC DNA]</scope>
    <source>
        <strain evidence="1 2">So0149</strain>
    </source>
</reference>
<evidence type="ECO:0000313" key="1">
    <source>
        <dbReference type="EMBL" id="KYG01694.1"/>
    </source>
</evidence>
<dbReference type="InterPro" id="IPR001695">
    <property type="entry name" value="Lysyl_oxidase"/>
</dbReference>
<evidence type="ECO:0000313" key="2">
    <source>
        <dbReference type="Proteomes" id="UP000075515"/>
    </source>
</evidence>
<gene>
    <name evidence="1" type="ORF">BE18_04890</name>
</gene>
<dbReference type="EMBL" id="JEMC01000825">
    <property type="protein sequence ID" value="KYG01694.1"/>
    <property type="molecule type" value="Genomic_DNA"/>
</dbReference>
<name>A0A150T9S1_SORCE</name>
<accession>A0A150T9S1</accession>
<dbReference type="PRINTS" id="PR00074">
    <property type="entry name" value="LYSYLOXIDASE"/>
</dbReference>
<dbReference type="GO" id="GO:0004720">
    <property type="term" value="F:protein-lysine 6-oxidase activity"/>
    <property type="evidence" value="ECO:0007669"/>
    <property type="project" value="TreeGrafter"/>
</dbReference>
<dbReference type="PANTHER" id="PTHR45817:SF4">
    <property type="entry name" value="LYSYL OXIDASE-LIKE-RELATED"/>
    <property type="match status" value="1"/>
</dbReference>
<dbReference type="Proteomes" id="UP000075515">
    <property type="component" value="Unassembled WGS sequence"/>
</dbReference>
<proteinExistence type="predicted"/>
<dbReference type="PANTHER" id="PTHR45817">
    <property type="entry name" value="LYSYL OXIDASE-LIKE-RELATED"/>
    <property type="match status" value="1"/>
</dbReference>
<comment type="caution">
    <text evidence="1">The sequence shown here is derived from an EMBL/GenBank/DDBJ whole genome shotgun (WGS) entry which is preliminary data.</text>
</comment>
<sequence>MKLSKFALFGMIALAGCSAEEGGTDEEDTGQIELNLIGAAASGNVYRLRDGIVMVQGPQDTIFFNTEDDPNRFRLSADVPAGSYYTFLQEGWRLERLNLDNTIEPVQAQFLSPNPQWFNVYADQNTLVPLRFRVGGDDVVLDRGSFDIVIEVEEAPSTSTLCTDDSECGPGGTCCLAGFVGTCTQLGEGEACPLPDLTVSADAAQFSLSIGHESFPADSCAIVEGCVGGAGDRRLMRFSTETPNVGEADMILGDPTAVDGFEYSACHGHYHFEGYARYELLDGTGAVVATGHKQAFCLLDSSPVGIPGAPSTSRFHCGFQGIQRGWSDVYSSGLDCQWVDITGVSPGDYFLRITINADRTLPESDYGNNTIEIPVTIPEDGSTVPGDPLSACSNPLGGEWRDCGWSIAPGYEAVACDPNTVITVGCGCPSGTCGGDPMMRVCDGPAACTGAEALSSVDDACGYCPQTQFVCPESGVYTVLVASYDATASFTCDVSATVATP</sequence>
<dbReference type="Pfam" id="PF01186">
    <property type="entry name" value="Lysyl_oxidase"/>
    <property type="match status" value="1"/>
</dbReference>
<evidence type="ECO:0008006" key="3">
    <source>
        <dbReference type="Google" id="ProtNLM"/>
    </source>
</evidence>
<dbReference type="AlphaFoldDB" id="A0A150T9S1"/>
<dbReference type="GO" id="GO:0005507">
    <property type="term" value="F:copper ion binding"/>
    <property type="evidence" value="ECO:0007669"/>
    <property type="project" value="InterPro"/>
</dbReference>